<evidence type="ECO:0000313" key="3">
    <source>
        <dbReference type="Proteomes" id="UP000465712"/>
    </source>
</evidence>
<protein>
    <submittedName>
        <fullName evidence="2">Alpha/beta fold hydrolase</fullName>
    </submittedName>
</protein>
<evidence type="ECO:0000313" key="2">
    <source>
        <dbReference type="EMBL" id="NAW63928.1"/>
    </source>
</evidence>
<keyword evidence="2" id="KW-0378">Hydrolase</keyword>
<dbReference type="Gene3D" id="3.40.50.1820">
    <property type="entry name" value="alpha/beta hydrolase"/>
    <property type="match status" value="1"/>
</dbReference>
<dbReference type="InterPro" id="IPR029058">
    <property type="entry name" value="AB_hydrolase_fold"/>
</dbReference>
<dbReference type="Pfam" id="PF12146">
    <property type="entry name" value="Hydrolase_4"/>
    <property type="match status" value="1"/>
</dbReference>
<evidence type="ECO:0000259" key="1">
    <source>
        <dbReference type="Pfam" id="PF12146"/>
    </source>
</evidence>
<dbReference type="EMBL" id="WXWW01000034">
    <property type="protein sequence ID" value="NAW63928.1"/>
    <property type="molecule type" value="Genomic_DNA"/>
</dbReference>
<gene>
    <name evidence="2" type="ORF">CAG72_01745</name>
</gene>
<name>A0A7X5B179_9GAMM</name>
<organism evidence="2 3">
    <name type="scientific">Photobacterium halotolerans</name>
    <dbReference type="NCBI Taxonomy" id="265726"/>
    <lineage>
        <taxon>Bacteria</taxon>
        <taxon>Pseudomonadati</taxon>
        <taxon>Pseudomonadota</taxon>
        <taxon>Gammaproteobacteria</taxon>
        <taxon>Vibrionales</taxon>
        <taxon>Vibrionaceae</taxon>
        <taxon>Photobacterium</taxon>
    </lineage>
</organism>
<comment type="caution">
    <text evidence="2">The sequence shown here is derived from an EMBL/GenBank/DDBJ whole genome shotgun (WGS) entry which is preliminary data.</text>
</comment>
<dbReference type="GO" id="GO:0016787">
    <property type="term" value="F:hydrolase activity"/>
    <property type="evidence" value="ECO:0007669"/>
    <property type="project" value="UniProtKB-KW"/>
</dbReference>
<accession>A0A7X5B179</accession>
<sequence>MRYAGVKVVLLVVLCAVSVAVKAAPSQSPGCVILLHGLARTANAMDTMATALEQAGYQTVNMDYPSTTASIESLAASVIPQALSQCQHIEPVHFVTHSMGGILVRQYLLANHISGLGRVVMLAPPNKGSEIVDAMRDFTLYQWIYGPAGQQLGTDKASVPNTLGPVQFELGVIAGNYSINVLTSWLLPLPHDGKVSVASTQVEGMQSHLVLPVSHTFIMNNHEVIAQTMTFLRQGRFIDNH</sequence>
<dbReference type="PANTHER" id="PTHR37946:SF1">
    <property type="entry name" value="SLL1969 PROTEIN"/>
    <property type="match status" value="1"/>
</dbReference>
<proteinExistence type="predicted"/>
<dbReference type="AlphaFoldDB" id="A0A7X5B179"/>
<dbReference type="InterPro" id="IPR022742">
    <property type="entry name" value="Hydrolase_4"/>
</dbReference>
<dbReference type="Proteomes" id="UP000465712">
    <property type="component" value="Unassembled WGS sequence"/>
</dbReference>
<dbReference type="RefSeq" id="WP_081669346.1">
    <property type="nucleotide sequence ID" value="NZ_WXWV01000175.1"/>
</dbReference>
<feature type="domain" description="Serine aminopeptidase S33" evidence="1">
    <location>
        <begin position="30"/>
        <end position="151"/>
    </location>
</feature>
<reference evidence="2 3" key="1">
    <citation type="submission" date="2017-05" db="EMBL/GenBank/DDBJ databases">
        <title>High clonality and local adaptation shapes Vibrionaceae linages within an endangered oasis.</title>
        <authorList>
            <person name="Vazquez-Rosas-Landa M."/>
        </authorList>
    </citation>
    <scope>NUCLEOTIDE SEQUENCE [LARGE SCALE GENOMIC DNA]</scope>
    <source>
        <strain evidence="2 3">P46_P4S1P180</strain>
    </source>
</reference>
<dbReference type="PANTHER" id="PTHR37946">
    <property type="entry name" value="SLL1969 PROTEIN"/>
    <property type="match status" value="1"/>
</dbReference>
<dbReference type="SUPFAM" id="SSF53474">
    <property type="entry name" value="alpha/beta-Hydrolases"/>
    <property type="match status" value="1"/>
</dbReference>